<organism evidence="5 7">
    <name type="scientific">Peronospora matthiolae</name>
    <dbReference type="NCBI Taxonomy" id="2874970"/>
    <lineage>
        <taxon>Eukaryota</taxon>
        <taxon>Sar</taxon>
        <taxon>Stramenopiles</taxon>
        <taxon>Oomycota</taxon>
        <taxon>Peronosporomycetes</taxon>
        <taxon>Peronosporales</taxon>
        <taxon>Peronosporaceae</taxon>
        <taxon>Peronospora</taxon>
    </lineage>
</organism>
<reference evidence="5" key="1">
    <citation type="submission" date="2024-01" db="EMBL/GenBank/DDBJ databases">
        <authorList>
            <person name="Webb A."/>
        </authorList>
    </citation>
    <scope>NUCLEOTIDE SEQUENCE</scope>
    <source>
        <strain evidence="5">Pm1</strain>
    </source>
</reference>
<dbReference type="EMBL" id="CAKLBY020000003">
    <property type="protein sequence ID" value="CAK7890902.1"/>
    <property type="molecule type" value="Genomic_DNA"/>
</dbReference>
<comment type="subcellular location">
    <subcellularLocation>
        <location evidence="1">Nucleus</location>
    </subcellularLocation>
</comment>
<protein>
    <submittedName>
        <fullName evidence="5">Uncharacterized protein</fullName>
    </submittedName>
</protein>
<feature type="region of interest" description="Disordered" evidence="4">
    <location>
        <begin position="62"/>
        <end position="176"/>
    </location>
</feature>
<comment type="caution">
    <text evidence="5">The sequence shown here is derived from an EMBL/GenBank/DDBJ whole genome shotgun (WGS) entry which is preliminary data.</text>
</comment>
<dbReference type="PANTHER" id="PTHR13471">
    <property type="entry name" value="TETRATRICOPEPTIDE-LIKE HELICAL"/>
    <property type="match status" value="1"/>
</dbReference>
<proteinExistence type="inferred from homology"/>
<dbReference type="GO" id="GO:0031048">
    <property type="term" value="P:regulatory ncRNA-mediated heterochromatin formation"/>
    <property type="evidence" value="ECO:0007669"/>
    <property type="project" value="TreeGrafter"/>
</dbReference>
<dbReference type="PANTHER" id="PTHR13471:SF0">
    <property type="entry name" value="NUCLEAR EXOSOME REGULATOR NRDE2"/>
    <property type="match status" value="1"/>
</dbReference>
<keyword evidence="3" id="KW-0539">Nucleus</keyword>
<dbReference type="Pfam" id="PF08424">
    <property type="entry name" value="NRDE-2"/>
    <property type="match status" value="1"/>
</dbReference>
<feature type="compositionally biased region" description="Basic residues" evidence="4">
    <location>
        <begin position="67"/>
        <end position="83"/>
    </location>
</feature>
<evidence type="ECO:0000313" key="6">
    <source>
        <dbReference type="EMBL" id="CAK7941723.1"/>
    </source>
</evidence>
<evidence type="ECO:0000256" key="1">
    <source>
        <dbReference type="ARBA" id="ARBA00004123"/>
    </source>
</evidence>
<evidence type="ECO:0000313" key="5">
    <source>
        <dbReference type="EMBL" id="CAK7890902.1"/>
    </source>
</evidence>
<evidence type="ECO:0000256" key="3">
    <source>
        <dbReference type="ARBA" id="ARBA00023242"/>
    </source>
</evidence>
<dbReference type="Proteomes" id="UP001162060">
    <property type="component" value="Unassembled WGS sequence"/>
</dbReference>
<accession>A0AAV1T0W8</accession>
<dbReference type="GO" id="GO:1902369">
    <property type="term" value="P:negative regulation of RNA catabolic process"/>
    <property type="evidence" value="ECO:0007669"/>
    <property type="project" value="TreeGrafter"/>
</dbReference>
<feature type="region of interest" description="Disordered" evidence="4">
    <location>
        <begin position="1"/>
        <end position="31"/>
    </location>
</feature>
<feature type="compositionally biased region" description="Basic residues" evidence="4">
    <location>
        <begin position="140"/>
        <end position="151"/>
    </location>
</feature>
<feature type="compositionally biased region" description="Basic residues" evidence="4">
    <location>
        <begin position="99"/>
        <end position="117"/>
    </location>
</feature>
<gene>
    <name evidence="6" type="ORF">PM001_LOCUS26873</name>
    <name evidence="5" type="ORF">PM001_LOCUS75</name>
</gene>
<sequence length="1403" mass="159943">MFAAGRQAGSTDESQDAAAADGGAGQSAGDWLSIGKSFATGKREETTNLSQVAELLESAMQVQLSTRVKKSSKKEKTKHKEKRRRSDEETTTEPSQHFLKLHKKKRKREKKEKKSKKRQESSSSGERSDNSVPPCTKYRSERRRQRGRSRSRSQPQSRTCLRRYNDAGDMSGHHGQVTLGQDKKLFEFDRMGDCDNKHFGSTYVRDQPLYQLATRRNLLTGAWETQESTYIHLTKSETDSGRYFSLQARKLERNARQRRLYLAYAEKRQAQAVRKGVDLDSTGAKNESRPGEMTFIPLDPVLDIDALVSTSTGYDEVVDDTPLLTTGQSVEQHLVRRSKTLNAAIAANPQSSSCWLDLMAFQEQTIDLHTKPNMHLATKTSILEKQAVILARALAVNPQSRELHRVKLNMLLQTTAKGENSDVDLIQLQIEGLLSEDPANSELWLKLLQCRHQRFSDFSVRSVRDLYARILTVLRAQGTRYDNAAAASALPAPNSSGKSGFMVSATRVEDLSIVLLDFHFLMCIFEKKAGYVERAISQLQALLDFGMMVDNSNGKETHADKLRKFAIHWNDGHVLRIGSERLETTNSNIKMLEEDELETSISALRDYVYEKCVTTVDQVNPSNTLRSNEHKQNLLSSAAVYRRGSQTKSSLDPGTIEQEANEIVPASVELAASDKASTESKISSTPVYSNLHGYRIIVDEADDSKEYERILNELRGTENSRARQNRFLEQQKMRHVVLAAAQARVEDQRASYDQVYEDDLFVRWLVREEAQMQMQWDPLLCNNLLHQERIEQQPDRATLTEEVQPFLFYVPPAHRWRIIAELLQICGVFGRSKQLWSTHFSACDSIYADNYSDYELLAGPILSVLNLQAIDSSKPALFLNPADRTKLLEDALLGSIDVKQDALRDPSKVAFVRRVFAQALDIFHDVDGTFESKLKCWWIGFEAKVACMVQGDSIVTARRLSQNLAQKSANSDPDFDVLHAYAKLELTMGNVSQVRRICESTLRSLQNRFSSDTSLSRVIHRFVFLHARLEMWSSAIKSCASADYQTLRCLYTLWFVWQPVHENSNEIATLSSKRHKKRTQEYLQRLLLSNPSIKTNLVAKYRVELQSALRHCAASNLAGSEIGNEKPASHDQLPCWAGYCLHNLALVVYISHGFEAACREYRVVLANTEHQTCSQVAWIWTCYLEFMQQHQVSGSFPALAPREWRQSVYDAVDKFPLNELFLRLFVDSEAGNTISQVHRTYLAQIEKRWRRHFDSPKLVEWLFALLCEFCRIERAVTLKKSAVNNDNSARLGCCLFHHWDMNLAAANRIRQIFESMVRQIQTKGNALCWRLYMRFEVALGKVDVAKKILYRGIAACAWSKALYMDGLRVMRAYLTEAECKELLDFMESKELYLRVDIEEEFDN</sequence>
<dbReference type="InterPro" id="IPR013633">
    <property type="entry name" value="NRDE-2"/>
</dbReference>
<comment type="similarity">
    <text evidence="2">Belongs to the NRDE2 family.</text>
</comment>
<dbReference type="GO" id="GO:0071013">
    <property type="term" value="C:catalytic step 2 spliceosome"/>
    <property type="evidence" value="ECO:0007669"/>
    <property type="project" value="TreeGrafter"/>
</dbReference>
<evidence type="ECO:0000256" key="4">
    <source>
        <dbReference type="SAM" id="MobiDB-lite"/>
    </source>
</evidence>
<dbReference type="EMBL" id="CAKLBY020000264">
    <property type="protein sequence ID" value="CAK7941723.1"/>
    <property type="molecule type" value="Genomic_DNA"/>
</dbReference>
<name>A0AAV1T0W8_9STRA</name>
<evidence type="ECO:0000313" key="7">
    <source>
        <dbReference type="Proteomes" id="UP001162060"/>
    </source>
</evidence>
<evidence type="ECO:0000256" key="2">
    <source>
        <dbReference type="ARBA" id="ARBA00009265"/>
    </source>
</evidence>